<evidence type="ECO:0000256" key="2">
    <source>
        <dbReference type="ARBA" id="ARBA00022512"/>
    </source>
</evidence>
<comment type="subcellular location">
    <subcellularLocation>
        <location evidence="1">Secreted</location>
        <location evidence="1">Cell wall</location>
        <topology evidence="1">Peptidoglycan-anchor</topology>
    </subcellularLocation>
</comment>
<feature type="domain" description="SpaA-like prealbumin fold" evidence="8">
    <location>
        <begin position="371"/>
        <end position="444"/>
    </location>
</feature>
<feature type="chain" id="PRO_5006407269" description="Outer membrane protein" evidence="7">
    <location>
        <begin position="30"/>
        <end position="673"/>
    </location>
</feature>
<dbReference type="PATRIC" id="fig|1423715.3.peg.325"/>
<keyword evidence="11" id="KW-1185">Reference proteome</keyword>
<dbReference type="Proteomes" id="UP000051955">
    <property type="component" value="Unassembled WGS sequence"/>
</dbReference>
<evidence type="ECO:0000256" key="4">
    <source>
        <dbReference type="ARBA" id="ARBA00022729"/>
    </source>
</evidence>
<feature type="compositionally biased region" description="Polar residues" evidence="6">
    <location>
        <begin position="586"/>
        <end position="605"/>
    </location>
</feature>
<evidence type="ECO:0000256" key="6">
    <source>
        <dbReference type="SAM" id="MobiDB-lite"/>
    </source>
</evidence>
<dbReference type="Pfam" id="PF17961">
    <property type="entry name" value="Big_8"/>
    <property type="match status" value="1"/>
</dbReference>
<keyword evidence="2" id="KW-0134">Cell wall</keyword>
<feature type="signal peptide" evidence="7">
    <location>
        <begin position="1"/>
        <end position="29"/>
    </location>
</feature>
<organism evidence="10 11">
    <name type="scientific">Levilactobacillus acidifarinae DSM 19394 = JCM 15949</name>
    <dbReference type="NCBI Taxonomy" id="1423715"/>
    <lineage>
        <taxon>Bacteria</taxon>
        <taxon>Bacillati</taxon>
        <taxon>Bacillota</taxon>
        <taxon>Bacilli</taxon>
        <taxon>Lactobacillales</taxon>
        <taxon>Lactobacillaceae</taxon>
        <taxon>Levilactobacillus</taxon>
    </lineage>
</organism>
<evidence type="ECO:0000256" key="7">
    <source>
        <dbReference type="SAM" id="SignalP"/>
    </source>
</evidence>
<dbReference type="EMBL" id="AZDV01000026">
    <property type="protein sequence ID" value="KRK94351.1"/>
    <property type="molecule type" value="Genomic_DNA"/>
</dbReference>
<keyword evidence="4 7" id="KW-0732">Signal</keyword>
<evidence type="ECO:0000313" key="11">
    <source>
        <dbReference type="Proteomes" id="UP000051955"/>
    </source>
</evidence>
<comment type="caution">
    <text evidence="10">The sequence shown here is derived from an EMBL/GenBank/DDBJ whole genome shotgun (WGS) entry which is preliminary data.</text>
</comment>
<keyword evidence="3" id="KW-0964">Secreted</keyword>
<evidence type="ECO:0000313" key="10">
    <source>
        <dbReference type="EMBL" id="KRK94351.1"/>
    </source>
</evidence>
<dbReference type="STRING" id="1423715.FD25_GL000310"/>
<evidence type="ECO:0000259" key="8">
    <source>
        <dbReference type="Pfam" id="PF17802"/>
    </source>
</evidence>
<dbReference type="NCBIfam" id="TIGR01167">
    <property type="entry name" value="LPXTG_anchor"/>
    <property type="match status" value="1"/>
</dbReference>
<dbReference type="InterPro" id="IPR041171">
    <property type="entry name" value="SDR_Ig"/>
</dbReference>
<reference evidence="10 11" key="1">
    <citation type="journal article" date="2015" name="Genome Announc.">
        <title>Expanding the biotechnology potential of lactobacilli through comparative genomics of 213 strains and associated genera.</title>
        <authorList>
            <person name="Sun Z."/>
            <person name="Harris H.M."/>
            <person name="McCann A."/>
            <person name="Guo C."/>
            <person name="Argimon S."/>
            <person name="Zhang W."/>
            <person name="Yang X."/>
            <person name="Jeffery I.B."/>
            <person name="Cooney J.C."/>
            <person name="Kagawa T.F."/>
            <person name="Liu W."/>
            <person name="Song Y."/>
            <person name="Salvetti E."/>
            <person name="Wrobel A."/>
            <person name="Rasinkangas P."/>
            <person name="Parkhill J."/>
            <person name="Rea M.C."/>
            <person name="O'Sullivan O."/>
            <person name="Ritari J."/>
            <person name="Douillard F.P."/>
            <person name="Paul Ross R."/>
            <person name="Yang R."/>
            <person name="Briner A.E."/>
            <person name="Felis G.E."/>
            <person name="de Vos W.M."/>
            <person name="Barrangou R."/>
            <person name="Klaenhammer T.R."/>
            <person name="Caufield P.W."/>
            <person name="Cui Y."/>
            <person name="Zhang H."/>
            <person name="O'Toole P.W."/>
        </authorList>
    </citation>
    <scope>NUCLEOTIDE SEQUENCE [LARGE SCALE GENOMIC DNA]</scope>
    <source>
        <strain evidence="10 11">DSM 19394</strain>
    </source>
</reference>
<feature type="region of interest" description="Disordered" evidence="6">
    <location>
        <begin position="437"/>
        <end position="645"/>
    </location>
</feature>
<feature type="compositionally biased region" description="Low complexity" evidence="6">
    <location>
        <begin position="166"/>
        <end position="176"/>
    </location>
</feature>
<feature type="compositionally biased region" description="Low complexity" evidence="6">
    <location>
        <begin position="452"/>
        <end position="585"/>
    </location>
</feature>
<evidence type="ECO:0000259" key="9">
    <source>
        <dbReference type="Pfam" id="PF17961"/>
    </source>
</evidence>
<evidence type="ECO:0000256" key="5">
    <source>
        <dbReference type="ARBA" id="ARBA00023088"/>
    </source>
</evidence>
<dbReference type="InterPro" id="IPR008966">
    <property type="entry name" value="Adhesion_dom_sf"/>
</dbReference>
<dbReference type="OrthoDB" id="2216808at2"/>
<evidence type="ECO:0000256" key="3">
    <source>
        <dbReference type="ARBA" id="ARBA00022525"/>
    </source>
</evidence>
<dbReference type="InterPro" id="IPR041033">
    <property type="entry name" value="SpaA_PFL_dom_1"/>
</dbReference>
<feature type="compositionally biased region" description="Gly residues" evidence="6">
    <location>
        <begin position="177"/>
        <end position="186"/>
    </location>
</feature>
<dbReference type="SUPFAM" id="SSF49401">
    <property type="entry name" value="Bacterial adhesins"/>
    <property type="match status" value="2"/>
</dbReference>
<evidence type="ECO:0008006" key="12">
    <source>
        <dbReference type="Google" id="ProtNLM"/>
    </source>
</evidence>
<gene>
    <name evidence="10" type="ORF">FD25_GL000310</name>
</gene>
<dbReference type="GO" id="GO:0007155">
    <property type="term" value="P:cell adhesion"/>
    <property type="evidence" value="ECO:0007669"/>
    <property type="project" value="InterPro"/>
</dbReference>
<dbReference type="Pfam" id="PF17802">
    <property type="entry name" value="SpaA"/>
    <property type="match status" value="1"/>
</dbReference>
<feature type="domain" description="SDR-like Ig" evidence="9">
    <location>
        <begin position="61"/>
        <end position="151"/>
    </location>
</feature>
<sequence>MWRKIRWLSLALGALVVAICMIGNLSAQAKEIEATGLDADSAQIVLLSDGSVVANDSVLKDGTRYRIDYTWKIPDGVQVNAGDTAKVYLPQNDNPHDSASGYVKATVNGVKDVNVGVLRVSADSYEATITFNDALKDTNVKREGHISISAWGHGTAVSGQDSNSISPSDSTGTEPSGSGGGTGGSDGSTTGPSGSGSAGSGSYDLNKVGWGASSVALNEVESAPSEIVWNVIFDGRGDDFGDTTILDELGPYQTYIPGSFVMNDYSKNVSYTINPSGNNIMFDFTAVHQPVGFTFRTKLSDLTGYGERYNTAIMTTTNSYPAGRDTGVSGTTTSAQVLAALNWGLKADLSGDYFGSVQLTKYAAKTSATSPDKKLSGAKYNLYSTNDKTFSQQYVTGPEGNLTVPGLRAGAYYFSEAEAPSGYAVNKKQVSFTIAPENGTSTVPVSQYDDLSSVPSESTGSSSSVPSESTGSSSSVPSESTGSSSSVPSESTGSSSSVPSESTGSSSSVPSEPSSSSASVPSEPSGSSASVPSEPSSSSTSVPGIPSSSTTSSVPEIPSVSHSSSTPSGSKPSGNDSSEPSSSSSRVIVTTTGGDTGQSTPTSTAQSVSQSGNGGVGDHPEITATMTAKTDSSKQPIISRLPQTDDQKADVVFLGLLLLGGTLSYTAWRRNRD</sequence>
<accession>A0A0R1LFD4</accession>
<protein>
    <recommendedName>
        <fullName evidence="12">Outer membrane protein</fullName>
    </recommendedName>
</protein>
<dbReference type="Gene3D" id="2.60.40.10">
    <property type="entry name" value="Immunoglobulins"/>
    <property type="match status" value="1"/>
</dbReference>
<dbReference type="AlphaFoldDB" id="A0A0R1LFD4"/>
<evidence type="ECO:0000256" key="1">
    <source>
        <dbReference type="ARBA" id="ARBA00004168"/>
    </source>
</evidence>
<proteinExistence type="predicted"/>
<feature type="compositionally biased region" description="Polar residues" evidence="6">
    <location>
        <begin position="624"/>
        <end position="642"/>
    </location>
</feature>
<name>A0A0R1LFD4_9LACO</name>
<dbReference type="Gene3D" id="2.60.40.1280">
    <property type="match status" value="1"/>
</dbReference>
<feature type="region of interest" description="Disordered" evidence="6">
    <location>
        <begin position="151"/>
        <end position="200"/>
    </location>
</feature>
<dbReference type="InterPro" id="IPR011252">
    <property type="entry name" value="Fibrogen-bd_dom1"/>
</dbReference>
<dbReference type="InterPro" id="IPR013783">
    <property type="entry name" value="Ig-like_fold"/>
</dbReference>
<keyword evidence="5" id="KW-0572">Peptidoglycan-anchor</keyword>